<protein>
    <submittedName>
        <fullName evidence="1">Uncharacterized protein</fullName>
    </submittedName>
</protein>
<name>A0A368Y9L3_9BACI</name>
<accession>A0A368Y9L3</accession>
<organism evidence="1 2">
    <name type="scientific">Saliterribacillus persicus</name>
    <dbReference type="NCBI Taxonomy" id="930114"/>
    <lineage>
        <taxon>Bacteria</taxon>
        <taxon>Bacillati</taxon>
        <taxon>Bacillota</taxon>
        <taxon>Bacilli</taxon>
        <taxon>Bacillales</taxon>
        <taxon>Bacillaceae</taxon>
        <taxon>Saliterribacillus</taxon>
    </lineage>
</organism>
<evidence type="ECO:0000313" key="2">
    <source>
        <dbReference type="Proteomes" id="UP000252585"/>
    </source>
</evidence>
<reference evidence="1 2" key="1">
    <citation type="submission" date="2018-07" db="EMBL/GenBank/DDBJ databases">
        <title>Genomic Encyclopedia of Type Strains, Phase IV (KMG-IV): sequencing the most valuable type-strain genomes for metagenomic binning, comparative biology and taxonomic classification.</title>
        <authorList>
            <person name="Goeker M."/>
        </authorList>
    </citation>
    <scope>NUCLEOTIDE SEQUENCE [LARGE SCALE GENOMIC DNA]</scope>
    <source>
        <strain evidence="1 2">DSM 27696</strain>
    </source>
</reference>
<dbReference type="EMBL" id="QPJJ01000002">
    <property type="protein sequence ID" value="RCW76943.1"/>
    <property type="molecule type" value="Genomic_DNA"/>
</dbReference>
<keyword evidence="2" id="KW-1185">Reference proteome</keyword>
<proteinExistence type="predicted"/>
<sequence>MKQVWERFKTVKGSLLEGIFTNQLDTYRVNKELILHSYQPLLYIRKTNSSDIKYWKLDWIEDDTGDDILLLKEQKTPEPIKYELIDAPYQKHIIMGSSFSVEPNLIKKVSGYGFKNSNNEMTLSSFVLELDDLCISIKAGAVIEMKITEEEPNDLGDLIFAT</sequence>
<dbReference type="RefSeq" id="WP_114351704.1">
    <property type="nucleotide sequence ID" value="NZ_QPJJ01000002.1"/>
</dbReference>
<dbReference type="Proteomes" id="UP000252585">
    <property type="component" value="Unassembled WGS sequence"/>
</dbReference>
<dbReference type="AlphaFoldDB" id="A0A368Y9L3"/>
<comment type="caution">
    <text evidence="1">The sequence shown here is derived from an EMBL/GenBank/DDBJ whole genome shotgun (WGS) entry which is preliminary data.</text>
</comment>
<evidence type="ECO:0000313" key="1">
    <source>
        <dbReference type="EMBL" id="RCW76943.1"/>
    </source>
</evidence>
<dbReference type="OrthoDB" id="2451977at2"/>
<gene>
    <name evidence="1" type="ORF">DFR57_102218</name>
</gene>